<gene>
    <name evidence="6" type="ORF">CCY01nite_45140</name>
</gene>
<evidence type="ECO:0000256" key="1">
    <source>
        <dbReference type="SAM" id="MobiDB-lite"/>
    </source>
</evidence>
<evidence type="ECO:0008006" key="8">
    <source>
        <dbReference type="Google" id="ProtNLM"/>
    </source>
</evidence>
<dbReference type="Proteomes" id="UP000321436">
    <property type="component" value="Unassembled WGS sequence"/>
</dbReference>
<feature type="compositionally biased region" description="Polar residues" evidence="1">
    <location>
        <begin position="1224"/>
        <end position="1244"/>
    </location>
</feature>
<dbReference type="Pfam" id="PF19077">
    <property type="entry name" value="Big_13"/>
    <property type="match status" value="10"/>
</dbReference>
<feature type="compositionally biased region" description="Polar residues" evidence="1">
    <location>
        <begin position="528"/>
        <end position="541"/>
    </location>
</feature>
<feature type="domain" description="Secretion system C-terminal sorting" evidence="3">
    <location>
        <begin position="1507"/>
        <end position="1578"/>
    </location>
</feature>
<feature type="domain" description="Bacterial Ig-like" evidence="4">
    <location>
        <begin position="489"/>
        <end position="564"/>
    </location>
</feature>
<feature type="domain" description="Bacterial Ig-like" evidence="4">
    <location>
        <begin position="1324"/>
        <end position="1405"/>
    </location>
</feature>
<feature type="domain" description="Bacterial Ig-like" evidence="4">
    <location>
        <begin position="1140"/>
        <end position="1215"/>
    </location>
</feature>
<dbReference type="InterPro" id="IPR026444">
    <property type="entry name" value="Secre_tail"/>
</dbReference>
<reference evidence="6 7" key="1">
    <citation type="submission" date="2019-07" db="EMBL/GenBank/DDBJ databases">
        <title>Whole genome shotgun sequence of Chitinophaga cymbidii NBRC 109752.</title>
        <authorList>
            <person name="Hosoyama A."/>
            <person name="Uohara A."/>
            <person name="Ohji S."/>
            <person name="Ichikawa N."/>
        </authorList>
    </citation>
    <scope>NUCLEOTIDE SEQUENCE [LARGE SCALE GENOMIC DNA]</scope>
    <source>
        <strain evidence="6 7">NBRC 109752</strain>
    </source>
</reference>
<keyword evidence="2" id="KW-0732">Signal</keyword>
<evidence type="ECO:0000259" key="4">
    <source>
        <dbReference type="Pfam" id="PF19077"/>
    </source>
</evidence>
<keyword evidence="7" id="KW-1185">Reference proteome</keyword>
<evidence type="ECO:0000313" key="6">
    <source>
        <dbReference type="EMBL" id="GEP98254.1"/>
    </source>
</evidence>
<comment type="caution">
    <text evidence="6">The sequence shown here is derived from an EMBL/GenBank/DDBJ whole genome shotgun (WGS) entry which is preliminary data.</text>
</comment>
<feature type="region of interest" description="Disordered" evidence="1">
    <location>
        <begin position="1219"/>
        <end position="1244"/>
    </location>
</feature>
<dbReference type="InterPro" id="IPR044016">
    <property type="entry name" value="Big_13"/>
</dbReference>
<dbReference type="EMBL" id="BKAU01000006">
    <property type="protein sequence ID" value="GEP98254.1"/>
    <property type="molecule type" value="Genomic_DNA"/>
</dbReference>
<accession>A0A512RRE9</accession>
<dbReference type="PANTHER" id="PTHR34677:SF3">
    <property type="entry name" value="BACTERIAL IG-LIKE DOMAIN-CONTAINING PROTEIN"/>
    <property type="match status" value="1"/>
</dbReference>
<dbReference type="Pfam" id="PF19408">
    <property type="entry name" value="PKD_6"/>
    <property type="match status" value="1"/>
</dbReference>
<dbReference type="InterPro" id="IPR045829">
    <property type="entry name" value="PKD_6"/>
</dbReference>
<dbReference type="NCBIfam" id="TIGR04183">
    <property type="entry name" value="Por_Secre_tail"/>
    <property type="match status" value="1"/>
</dbReference>
<feature type="domain" description="PKD-like" evidence="5">
    <location>
        <begin position="394"/>
        <end position="475"/>
    </location>
</feature>
<dbReference type="RefSeq" id="WP_146866652.1">
    <property type="nucleotide sequence ID" value="NZ_BKAU01000006.1"/>
</dbReference>
<protein>
    <recommendedName>
        <fullName evidence="8">Por secretion system C-terminal sorting domain-containing protein</fullName>
    </recommendedName>
</protein>
<dbReference type="NCBIfam" id="NF033510">
    <property type="entry name" value="Ca_tandemer"/>
    <property type="match status" value="10"/>
</dbReference>
<feature type="domain" description="Bacterial Ig-like" evidence="4">
    <location>
        <begin position="585"/>
        <end position="659"/>
    </location>
</feature>
<evidence type="ECO:0000313" key="7">
    <source>
        <dbReference type="Proteomes" id="UP000321436"/>
    </source>
</evidence>
<feature type="chain" id="PRO_5022208539" description="Por secretion system C-terminal sorting domain-containing protein" evidence="2">
    <location>
        <begin position="24"/>
        <end position="1583"/>
    </location>
</feature>
<dbReference type="Pfam" id="PF18962">
    <property type="entry name" value="Por_Secre_tail"/>
    <property type="match status" value="1"/>
</dbReference>
<feature type="domain" description="Bacterial Ig-like" evidence="4">
    <location>
        <begin position="950"/>
        <end position="1031"/>
    </location>
</feature>
<evidence type="ECO:0000259" key="5">
    <source>
        <dbReference type="Pfam" id="PF19408"/>
    </source>
</evidence>
<feature type="domain" description="Bacterial Ig-like" evidence="4">
    <location>
        <begin position="1228"/>
        <end position="1310"/>
    </location>
</feature>
<feature type="domain" description="Bacterial Ig-like" evidence="4">
    <location>
        <begin position="1046"/>
        <end position="1122"/>
    </location>
</feature>
<organism evidence="6 7">
    <name type="scientific">Chitinophaga cymbidii</name>
    <dbReference type="NCBI Taxonomy" id="1096750"/>
    <lineage>
        <taxon>Bacteria</taxon>
        <taxon>Pseudomonadati</taxon>
        <taxon>Bacteroidota</taxon>
        <taxon>Chitinophagia</taxon>
        <taxon>Chitinophagales</taxon>
        <taxon>Chitinophagaceae</taxon>
        <taxon>Chitinophaga</taxon>
    </lineage>
</organism>
<name>A0A512RRE9_9BACT</name>
<proteinExistence type="predicted"/>
<dbReference type="InterPro" id="IPR013783">
    <property type="entry name" value="Ig-like_fold"/>
</dbReference>
<evidence type="ECO:0000256" key="2">
    <source>
        <dbReference type="SAM" id="SignalP"/>
    </source>
</evidence>
<dbReference type="OrthoDB" id="9805017at2"/>
<feature type="domain" description="Bacterial Ig-like" evidence="4">
    <location>
        <begin position="864"/>
        <end position="939"/>
    </location>
</feature>
<feature type="signal peptide" evidence="2">
    <location>
        <begin position="1"/>
        <end position="23"/>
    </location>
</feature>
<feature type="domain" description="Bacterial Ig-like" evidence="4">
    <location>
        <begin position="676"/>
        <end position="753"/>
    </location>
</feature>
<dbReference type="Gene3D" id="2.60.40.10">
    <property type="entry name" value="Immunoglobulins"/>
    <property type="match status" value="10"/>
</dbReference>
<dbReference type="PANTHER" id="PTHR34677">
    <property type="match status" value="1"/>
</dbReference>
<evidence type="ECO:0000259" key="3">
    <source>
        <dbReference type="Pfam" id="PF18962"/>
    </source>
</evidence>
<feature type="region of interest" description="Disordered" evidence="1">
    <location>
        <begin position="522"/>
        <end position="541"/>
    </location>
</feature>
<sequence>MKKMYKFLFIVACYALLSTNTHAQMVSGNGFLKADYIEAGVRPNGAFGTTVKCPENYFYHTNTSFNGRLGFISDVGKDGWDVGSPAYIGDYFLPGSPYEGFSVQIDGTRHLNSGFNHDDIPGAVTGFSTTDVSQTVEWTGNIGDLEVRQEFSVEKTKGFILIRVYLVNKGTTDLVNVYYTREVDPDNEQTQGGGFNTKNVIEQQNPNAISTALISAQGLSFSSYLGLGSRDCRAKVSVPSGWPNANGSQIWAGTGQRLSAPGNVSGDNAMAIAFKVGTLAAGDSTALAFAYVLNASDLPDAMDRTDPLFNVKTTSYSSGSSIEVCAGQEQIIEVVNGDGFSWTWAPSTGLNTTTGSAVKATLTGPMTYTASGINSCGTTRSITLTLDPSITTPPEDAEAITGQDTVVAGLNASYSIPAVTGASKYNWTLPPGVTFVSGYNTNNITVNFGPSATGGDIIVEGANGCGTGASTTFEVRMINLSAPVSSEASPTSIKKPAITGTARPGMTVTLYDGSTPVGSATADAEGNYSITPTSPLSTGTRTLTMRVDDGAGSTSTASDPLTLVILAKPPKPAAPALVTGTSPLNENKPAIKGTALPNSTVTIYANGTSIGTTTADAAGDWTFTPDEDLADDSYEITVTVKDAEGNESDTSDALPFVIDATLPLKPEMELTGDSSPTQNVQPSLNGTSEASSVVTIYIDGVETGTATTDAAGKWDFALPAALADGAYVFTASATDTAGNISADLDSLHVTIDTQAPVQPAVELTEGSSPVNDSLPSLSGTAEANSTVNIYVDGTIVSTATADADGNWTYTVSSALPDGPHTIYVTATDAAGNTSGNSETLTVEIDTEVPAKPAVELTTGSSPLKENQPALNGTAEPNSTVNIYVDGKVIGTATADATGKWSYTLPEALSDGNHSITTTVTDAAGNTGPASDALDLVIDTQVPVAPTLSGNNNDHSNNNKPAFTGTAEANSTVDIYVDGVLTGTVTADADGKWSYTLPGALADGPHTITTTATDAAGNISASSGELTVIIDTESPAQPAISVSGGPINENQPALEGTAEANSTVDIYVDGVKAGTVTADANGKWTYTVTPALADGPHTISVTTTDAAGNTSAASETLTVEIDTEVPVQPVVELATGSSPLKENQPSLTGTAEPNSTVNIYVDGEIAGTATADATGKWSYTLPSALSDGSHTITTTVTDAAGNTSPVSEALEVEIDTQVPVAPSSPVLSGSSNDHSNSDQPAFTGTAEANSTVDIYVDGIKAGTVTADADGNWSYTLPNALADGEHTITTTATDAAGNTSATGDAITIIVDTKVPVTSSTPVLAAEQNGRTNDNTPTLSGTAEPNTTITVYNNGESIGTATVAADGSWSFTPETALTDGVNTITTTVTDAAGNTSATSEAVSFTVDTQLPVPVVSSSSTAVKGPFQVSIVFDEPVEGFDVSAITLSNATASGFTMISPTEYRITVMPVSENDVTVRVNTGAVPDSAGNGNRESNILTVKAEFSAVVESVFPNPSRGNIYIRFNGVVPSEGTAIMISVSGQTVLRQHLSFQGNMLMVNASGLAQGVYVLMVNTKNYTYKTRVSIIR</sequence>
<feature type="domain" description="Bacterial Ig-like" evidence="4">
    <location>
        <begin position="770"/>
        <end position="846"/>
    </location>
</feature>